<dbReference type="OrthoDB" id="10478076at2759"/>
<sequence length="513" mass="57781">MPPAVAVDKSLPAGIAAYLAKEERDLALGKIQREPIPTRTRSRVSLRLSHIVLLFRGWLDFVYSFTYFVLTTLNRLCSRLFLPGSDDNVVETRRLIKSLAEIYVVDPPARSKQTTVSRLYPLGGYRAMELRAVAVELSHFVGGVFVPLLKRVLAVIKAGTAIRLSVFDKAVERIERVDRVNVADGFWRSQLRTRRQVYDICDGVVMALKASKPPRGRTKQKVLDVKALRSKSDELCEEVSVFCVKMFERSELFFFAPSDESRELRERALIALARLRRGAMYFEAIFGEDGRRKDDELITVFSDSRLVLWNGMTLEEARAQKEELDRKYDEFLQFIEEDDADAREVGAEGGKLDDVTGEGTGGEEEEEEVEEELTFEPGGEERRRKEERGEEEEITLIFSGTGTRKPEKRRKLIEGKGGGGAGKQKAVNGRILLGELQGRFRNMPQVKSKEIVFDEGLDGKGEEQQGEEEKEKPVEINFLGEAASFGDVNGGLFAALQSKVESSKQENRAIILD</sequence>
<organism evidence="2 3">
    <name type="scientific">Triparma strigata</name>
    <dbReference type="NCBI Taxonomy" id="1606541"/>
    <lineage>
        <taxon>Eukaryota</taxon>
        <taxon>Sar</taxon>
        <taxon>Stramenopiles</taxon>
        <taxon>Ochrophyta</taxon>
        <taxon>Bolidophyceae</taxon>
        <taxon>Parmales</taxon>
        <taxon>Triparmaceae</taxon>
        <taxon>Triparma</taxon>
    </lineage>
</organism>
<feature type="region of interest" description="Disordered" evidence="1">
    <location>
        <begin position="453"/>
        <end position="472"/>
    </location>
</feature>
<evidence type="ECO:0000313" key="3">
    <source>
        <dbReference type="Proteomes" id="UP001165085"/>
    </source>
</evidence>
<feature type="compositionally biased region" description="Basic and acidic residues" evidence="1">
    <location>
        <begin position="379"/>
        <end position="388"/>
    </location>
</feature>
<dbReference type="AlphaFoldDB" id="A0A9W7EDL5"/>
<comment type="caution">
    <text evidence="2">The sequence shown here is derived from an EMBL/GenBank/DDBJ whole genome shotgun (WGS) entry which is preliminary data.</text>
</comment>
<gene>
    <name evidence="2" type="ORF">TrST_g9181</name>
</gene>
<accession>A0A9W7EDL5</accession>
<dbReference type="Proteomes" id="UP001165085">
    <property type="component" value="Unassembled WGS sequence"/>
</dbReference>
<proteinExistence type="predicted"/>
<feature type="compositionally biased region" description="Basic and acidic residues" evidence="1">
    <location>
        <begin position="343"/>
        <end position="354"/>
    </location>
</feature>
<protein>
    <submittedName>
        <fullName evidence="2">Uncharacterized protein</fullName>
    </submittedName>
</protein>
<dbReference type="EMBL" id="BRXY01000207">
    <property type="protein sequence ID" value="GMH77389.1"/>
    <property type="molecule type" value="Genomic_DNA"/>
</dbReference>
<evidence type="ECO:0000313" key="2">
    <source>
        <dbReference type="EMBL" id="GMH77389.1"/>
    </source>
</evidence>
<keyword evidence="3" id="KW-1185">Reference proteome</keyword>
<feature type="compositionally biased region" description="Acidic residues" evidence="1">
    <location>
        <begin position="361"/>
        <end position="374"/>
    </location>
</feature>
<evidence type="ECO:0000256" key="1">
    <source>
        <dbReference type="SAM" id="MobiDB-lite"/>
    </source>
</evidence>
<name>A0A9W7EDL5_9STRA</name>
<reference evidence="3" key="1">
    <citation type="journal article" date="2023" name="Commun. Biol.">
        <title>Genome analysis of Parmales, the sister group of diatoms, reveals the evolutionary specialization of diatoms from phago-mixotrophs to photoautotrophs.</title>
        <authorList>
            <person name="Ban H."/>
            <person name="Sato S."/>
            <person name="Yoshikawa S."/>
            <person name="Yamada K."/>
            <person name="Nakamura Y."/>
            <person name="Ichinomiya M."/>
            <person name="Sato N."/>
            <person name="Blanc-Mathieu R."/>
            <person name="Endo H."/>
            <person name="Kuwata A."/>
            <person name="Ogata H."/>
        </authorList>
    </citation>
    <scope>NUCLEOTIDE SEQUENCE [LARGE SCALE GENOMIC DNA]</scope>
    <source>
        <strain evidence="3">NIES 3701</strain>
    </source>
</reference>
<feature type="region of interest" description="Disordered" evidence="1">
    <location>
        <begin position="343"/>
        <end position="425"/>
    </location>
</feature>